<comment type="caution">
    <text evidence="1">The sequence shown here is derived from an EMBL/GenBank/DDBJ whole genome shotgun (WGS) entry which is preliminary data.</text>
</comment>
<accession>A0A5N1J7S8</accession>
<dbReference type="Proteomes" id="UP000326570">
    <property type="component" value="Unassembled WGS sequence"/>
</dbReference>
<sequence length="143" mass="16920">MILHKDRYFEHLYDVKLDLVTVTWPDIENIYLPEIFHSVNVLVENVKNYNIKNILVDARETKLLASYEDADRVVKAFTYGLAQSQLQKLARIESVNYQRESSLKQLTLEMNATFSYKTMFFKDTKSAMDWLQGKETLNSYIYF</sequence>
<evidence type="ECO:0000313" key="2">
    <source>
        <dbReference type="Proteomes" id="UP000326570"/>
    </source>
</evidence>
<dbReference type="EMBL" id="VTWT01000001">
    <property type="protein sequence ID" value="KAA9346163.1"/>
    <property type="molecule type" value="Genomic_DNA"/>
</dbReference>
<organism evidence="1 2">
    <name type="scientific">Adhaeribacter soli</name>
    <dbReference type="NCBI Taxonomy" id="2607655"/>
    <lineage>
        <taxon>Bacteria</taxon>
        <taxon>Pseudomonadati</taxon>
        <taxon>Bacteroidota</taxon>
        <taxon>Cytophagia</taxon>
        <taxon>Cytophagales</taxon>
        <taxon>Hymenobacteraceae</taxon>
        <taxon>Adhaeribacter</taxon>
    </lineage>
</organism>
<name>A0A5N1J7S8_9BACT</name>
<dbReference type="AlphaFoldDB" id="A0A5N1J7S8"/>
<proteinExistence type="predicted"/>
<protein>
    <recommendedName>
        <fullName evidence="3">STAS/SEC14 domain-containing protein</fullName>
    </recommendedName>
</protein>
<evidence type="ECO:0000313" key="1">
    <source>
        <dbReference type="EMBL" id="KAA9346163.1"/>
    </source>
</evidence>
<dbReference type="RefSeq" id="WP_150902318.1">
    <property type="nucleotide sequence ID" value="NZ_VTWT01000001.1"/>
</dbReference>
<evidence type="ECO:0008006" key="3">
    <source>
        <dbReference type="Google" id="ProtNLM"/>
    </source>
</evidence>
<gene>
    <name evidence="1" type="ORF">F0P94_03525</name>
</gene>
<reference evidence="1 2" key="1">
    <citation type="submission" date="2019-09" db="EMBL/GenBank/DDBJ databases">
        <title>Genome sequence of Adhaeribacter sp. M2.</title>
        <authorList>
            <person name="Srinivasan S."/>
        </authorList>
    </citation>
    <scope>NUCLEOTIDE SEQUENCE [LARGE SCALE GENOMIC DNA]</scope>
    <source>
        <strain evidence="1 2">M2</strain>
    </source>
</reference>
<keyword evidence="2" id="KW-1185">Reference proteome</keyword>